<dbReference type="Proteomes" id="UP001156441">
    <property type="component" value="Unassembled WGS sequence"/>
</dbReference>
<keyword evidence="2" id="KW-1185">Reference proteome</keyword>
<evidence type="ECO:0000313" key="2">
    <source>
        <dbReference type="Proteomes" id="UP001156441"/>
    </source>
</evidence>
<dbReference type="RefSeq" id="WP_260196233.1">
    <property type="nucleotide sequence ID" value="NZ_JAFFZE010000036.1"/>
</dbReference>
<accession>A0ABT2JK61</accession>
<evidence type="ECO:0000313" key="1">
    <source>
        <dbReference type="EMBL" id="MCT2588272.1"/>
    </source>
</evidence>
<dbReference type="EMBL" id="JAFFZE010000036">
    <property type="protein sequence ID" value="MCT2588272.1"/>
    <property type="molecule type" value="Genomic_DNA"/>
</dbReference>
<organism evidence="1 2">
    <name type="scientific">Actinophytocola gossypii</name>
    <dbReference type="NCBI Taxonomy" id="2812003"/>
    <lineage>
        <taxon>Bacteria</taxon>
        <taxon>Bacillati</taxon>
        <taxon>Actinomycetota</taxon>
        <taxon>Actinomycetes</taxon>
        <taxon>Pseudonocardiales</taxon>
        <taxon>Pseudonocardiaceae</taxon>
    </lineage>
</organism>
<name>A0ABT2JK61_9PSEU</name>
<proteinExistence type="predicted"/>
<comment type="caution">
    <text evidence="1">The sequence shown here is derived from an EMBL/GenBank/DDBJ whole genome shotgun (WGS) entry which is preliminary data.</text>
</comment>
<sequence length="156" mass="17314">MTRHQRHLLHRLSELERAVDRISRSIEKIEVATIVREPSSGVAVDAYDGLRRQIVAAAGERIAHLHQLARFAEAVGAERPSAELASLVDEWLVQAGLERVTDPHEHDYFDVLGGTGSRLRVLRPGYRDRVTGRPVVMGQAERVEPAATGGQREGVR</sequence>
<reference evidence="1 2" key="1">
    <citation type="submission" date="2021-02" db="EMBL/GenBank/DDBJ databases">
        <title>Actinophytocola xerophila sp. nov., isolated from soil of cotton cropping field.</title>
        <authorList>
            <person name="Huang R."/>
            <person name="Chen X."/>
            <person name="Ge X."/>
            <person name="Liu W."/>
        </authorList>
    </citation>
    <scope>NUCLEOTIDE SEQUENCE [LARGE SCALE GENOMIC DNA]</scope>
    <source>
        <strain evidence="1 2">S1-96</strain>
    </source>
</reference>
<protein>
    <submittedName>
        <fullName evidence="1">Uncharacterized protein</fullName>
    </submittedName>
</protein>
<gene>
    <name evidence="1" type="ORF">JT362_34700</name>
</gene>